<feature type="transmembrane region" description="Helical" evidence="5">
    <location>
        <begin position="139"/>
        <end position="158"/>
    </location>
</feature>
<dbReference type="EMBL" id="GEDC01002037">
    <property type="protein sequence ID" value="JAS35261.1"/>
    <property type="molecule type" value="Transcribed_RNA"/>
</dbReference>
<evidence type="ECO:0000256" key="5">
    <source>
        <dbReference type="SAM" id="Phobius"/>
    </source>
</evidence>
<evidence type="ECO:0000313" key="7">
    <source>
        <dbReference type="EMBL" id="JAS35261.1"/>
    </source>
</evidence>
<evidence type="ECO:0000256" key="4">
    <source>
        <dbReference type="ARBA" id="ARBA00023136"/>
    </source>
</evidence>
<reference evidence="7" key="1">
    <citation type="submission" date="2015-12" db="EMBL/GenBank/DDBJ databases">
        <title>De novo transcriptome assembly of four potential Pierce s Disease insect vectors from Arizona vineyards.</title>
        <authorList>
            <person name="Tassone E.E."/>
        </authorList>
    </citation>
    <scope>NUCLEOTIDE SEQUENCE</scope>
</reference>
<keyword evidence="3 5" id="KW-1133">Transmembrane helix</keyword>
<dbReference type="InterPro" id="IPR020846">
    <property type="entry name" value="MFS_dom"/>
</dbReference>
<sequence>MGPPKTPQDTTTRSYTVACVLMSLLKLPAAWFQLSIIFFAPDINFSCISESNKNETNLNLTYDDLDWNKACYVGLNDSLKCEQWRYDTSQYTRSIVHEWDLVCDQSYGSVIAQSSFFVGILFGNIGFHLMAERIGRKGPLMLSILIQAFGSVLVGLSHTFITFLIYRLILGVGLGGTIVISGKLGNELVSKKLRVPVSLMTQIPFGLGQGVLALTAFFFRDWRDVNIAISIYSFAFVLYYWLVPESSKWLVEHEKRRKLKLVTNASQTSFDKAKNESTLIGETFTQPVAPKKVTIMSLLEGSTLRRYTISIFAMSFFAGVCFFSMNQYQAKLGSDVFFNIGIGVFRYNWRSSW</sequence>
<dbReference type="SUPFAM" id="SSF103473">
    <property type="entry name" value="MFS general substrate transporter"/>
    <property type="match status" value="1"/>
</dbReference>
<name>A0A1B6EBG0_9HEMI</name>
<feature type="transmembrane region" description="Helical" evidence="5">
    <location>
        <begin position="107"/>
        <end position="127"/>
    </location>
</feature>
<keyword evidence="2 5" id="KW-0812">Transmembrane</keyword>
<feature type="transmembrane region" description="Helical" evidence="5">
    <location>
        <begin position="15"/>
        <end position="40"/>
    </location>
</feature>
<organism evidence="7">
    <name type="scientific">Clastoptera arizonana</name>
    <name type="common">Arizona spittle bug</name>
    <dbReference type="NCBI Taxonomy" id="38151"/>
    <lineage>
        <taxon>Eukaryota</taxon>
        <taxon>Metazoa</taxon>
        <taxon>Ecdysozoa</taxon>
        <taxon>Arthropoda</taxon>
        <taxon>Hexapoda</taxon>
        <taxon>Insecta</taxon>
        <taxon>Pterygota</taxon>
        <taxon>Neoptera</taxon>
        <taxon>Paraneoptera</taxon>
        <taxon>Hemiptera</taxon>
        <taxon>Auchenorrhyncha</taxon>
        <taxon>Cercopoidea</taxon>
        <taxon>Clastopteridae</taxon>
        <taxon>Clastoptera</taxon>
    </lineage>
</organism>
<feature type="transmembrane region" description="Helical" evidence="5">
    <location>
        <begin position="197"/>
        <end position="219"/>
    </location>
</feature>
<dbReference type="AlphaFoldDB" id="A0A1B6EBG0"/>
<evidence type="ECO:0000259" key="6">
    <source>
        <dbReference type="PROSITE" id="PS50850"/>
    </source>
</evidence>
<dbReference type="Pfam" id="PF00083">
    <property type="entry name" value="Sugar_tr"/>
    <property type="match status" value="1"/>
</dbReference>
<evidence type="ECO:0000256" key="2">
    <source>
        <dbReference type="ARBA" id="ARBA00022692"/>
    </source>
</evidence>
<dbReference type="PANTHER" id="PTHR24064">
    <property type="entry name" value="SOLUTE CARRIER FAMILY 22 MEMBER"/>
    <property type="match status" value="1"/>
</dbReference>
<dbReference type="GO" id="GO:0022857">
    <property type="term" value="F:transmembrane transporter activity"/>
    <property type="evidence" value="ECO:0007669"/>
    <property type="project" value="InterPro"/>
</dbReference>
<dbReference type="PROSITE" id="PS50850">
    <property type="entry name" value="MFS"/>
    <property type="match status" value="1"/>
</dbReference>
<evidence type="ECO:0000256" key="1">
    <source>
        <dbReference type="ARBA" id="ARBA00004141"/>
    </source>
</evidence>
<dbReference type="InterPro" id="IPR005828">
    <property type="entry name" value="MFS_sugar_transport-like"/>
</dbReference>
<protein>
    <recommendedName>
        <fullName evidence="6">Major facilitator superfamily (MFS) profile domain-containing protein</fullName>
    </recommendedName>
</protein>
<dbReference type="InterPro" id="IPR036259">
    <property type="entry name" value="MFS_trans_sf"/>
</dbReference>
<keyword evidence="4 5" id="KW-0472">Membrane</keyword>
<dbReference type="PROSITE" id="PS00217">
    <property type="entry name" value="SUGAR_TRANSPORT_2"/>
    <property type="match status" value="1"/>
</dbReference>
<feature type="transmembrane region" description="Helical" evidence="5">
    <location>
        <begin position="225"/>
        <end position="243"/>
    </location>
</feature>
<comment type="subcellular location">
    <subcellularLocation>
        <location evidence="1">Membrane</location>
        <topology evidence="1">Multi-pass membrane protein</topology>
    </subcellularLocation>
</comment>
<proteinExistence type="predicted"/>
<dbReference type="InterPro" id="IPR005829">
    <property type="entry name" value="Sugar_transporter_CS"/>
</dbReference>
<feature type="domain" description="Major facilitator superfamily (MFS) profile" evidence="6">
    <location>
        <begin position="30"/>
        <end position="353"/>
    </location>
</feature>
<evidence type="ECO:0000256" key="3">
    <source>
        <dbReference type="ARBA" id="ARBA00022989"/>
    </source>
</evidence>
<gene>
    <name evidence="7" type="ORF">g.14803</name>
</gene>
<dbReference type="Gene3D" id="1.20.1250.20">
    <property type="entry name" value="MFS general substrate transporter like domains"/>
    <property type="match status" value="1"/>
</dbReference>
<dbReference type="GO" id="GO:0016020">
    <property type="term" value="C:membrane"/>
    <property type="evidence" value="ECO:0007669"/>
    <property type="project" value="UniProtKB-SubCell"/>
</dbReference>
<feature type="transmembrane region" description="Helical" evidence="5">
    <location>
        <begin position="307"/>
        <end position="326"/>
    </location>
</feature>
<accession>A0A1B6EBG0</accession>